<dbReference type="AlphaFoldDB" id="A0A391NND2"/>
<comment type="caution">
    <text evidence="2">The sequence shown here is derived from an EMBL/GenBank/DDBJ whole genome shotgun (WGS) entry which is preliminary data.</text>
</comment>
<evidence type="ECO:0000259" key="1">
    <source>
        <dbReference type="PROSITE" id="PS51767"/>
    </source>
</evidence>
<evidence type="ECO:0000313" key="3">
    <source>
        <dbReference type="Proteomes" id="UP000265618"/>
    </source>
</evidence>
<keyword evidence="3" id="KW-1185">Reference proteome</keyword>
<dbReference type="Gene3D" id="2.40.70.10">
    <property type="entry name" value="Acid Proteases"/>
    <property type="match status" value="1"/>
</dbReference>
<dbReference type="Pfam" id="PF00026">
    <property type="entry name" value="Asp"/>
    <property type="match status" value="1"/>
</dbReference>
<dbReference type="InterPro" id="IPR021109">
    <property type="entry name" value="Peptidase_aspartic_dom_sf"/>
</dbReference>
<protein>
    <submittedName>
        <fullName evidence="2">Aspartic peptidase</fullName>
    </submittedName>
</protein>
<feature type="domain" description="Peptidase A1" evidence="1">
    <location>
        <begin position="1"/>
        <end position="31"/>
    </location>
</feature>
<dbReference type="EMBL" id="BDIP01002445">
    <property type="protein sequence ID" value="GCA63147.1"/>
    <property type="molecule type" value="Genomic_DNA"/>
</dbReference>
<dbReference type="Proteomes" id="UP000265618">
    <property type="component" value="Unassembled WGS sequence"/>
</dbReference>
<reference evidence="2 3" key="1">
    <citation type="journal article" date="2018" name="PLoS ONE">
        <title>The draft genome of Kipferlia bialata reveals reductive genome evolution in fornicate parasites.</title>
        <authorList>
            <person name="Tanifuji G."/>
            <person name="Takabayashi S."/>
            <person name="Kume K."/>
            <person name="Takagi M."/>
            <person name="Nakayama T."/>
            <person name="Kamikawa R."/>
            <person name="Inagaki Y."/>
            <person name="Hashimoto T."/>
        </authorList>
    </citation>
    <scope>NUCLEOTIDE SEQUENCE [LARGE SCALE GENOMIC DNA]</scope>
    <source>
        <strain evidence="2">NY0173</strain>
    </source>
</reference>
<proteinExistence type="predicted"/>
<organism evidence="2 3">
    <name type="scientific">Kipferlia bialata</name>
    <dbReference type="NCBI Taxonomy" id="797122"/>
    <lineage>
        <taxon>Eukaryota</taxon>
        <taxon>Metamonada</taxon>
        <taxon>Carpediemonas-like organisms</taxon>
        <taxon>Kipferlia</taxon>
    </lineage>
</organism>
<dbReference type="PROSITE" id="PS51767">
    <property type="entry name" value="PEPTIDASE_A1"/>
    <property type="match status" value="1"/>
</dbReference>
<accession>A0A391NND2</accession>
<dbReference type="OrthoDB" id="15189at2759"/>
<evidence type="ECO:0000313" key="2">
    <source>
        <dbReference type="EMBL" id="GCA63147.1"/>
    </source>
</evidence>
<dbReference type="SUPFAM" id="SSF50630">
    <property type="entry name" value="Acid proteases"/>
    <property type="match status" value="1"/>
</dbReference>
<gene>
    <name evidence="2" type="ORF">KIPB_008136</name>
</gene>
<sequence>VGYENFFILGDVFLRNFYAIFDFDNEQMGLVPQY</sequence>
<name>A0A391NND2_9EUKA</name>
<dbReference type="InterPro" id="IPR033121">
    <property type="entry name" value="PEPTIDASE_A1"/>
</dbReference>
<feature type="non-terminal residue" evidence="2">
    <location>
        <position position="1"/>
    </location>
</feature>